<dbReference type="Proteomes" id="UP001500420">
    <property type="component" value="Unassembled WGS sequence"/>
</dbReference>
<dbReference type="EMBL" id="BAAADV010000007">
    <property type="protein sequence ID" value="GAA0678796.1"/>
    <property type="molecule type" value="Genomic_DNA"/>
</dbReference>
<sequence length="61" mass="7123">MYKKEIDERRKAELDEHCDECGIHEWAADEQHQINGSRWVCRSCHEDEYQPGLFEAAGGSQ</sequence>
<proteinExistence type="predicted"/>
<name>A0AAV3TC12_9EURY</name>
<dbReference type="RefSeq" id="WP_377073870.1">
    <property type="nucleotide sequence ID" value="NZ_JBHSWS010000005.1"/>
</dbReference>
<protein>
    <submittedName>
        <fullName evidence="1">Uncharacterized protein</fullName>
    </submittedName>
</protein>
<evidence type="ECO:0000313" key="1">
    <source>
        <dbReference type="EMBL" id="GAA0678796.1"/>
    </source>
</evidence>
<organism evidence="1 2">
    <name type="scientific">Natronoarchaeum mannanilyticum</name>
    <dbReference type="NCBI Taxonomy" id="926360"/>
    <lineage>
        <taxon>Archaea</taxon>
        <taxon>Methanobacteriati</taxon>
        <taxon>Methanobacteriota</taxon>
        <taxon>Stenosarchaea group</taxon>
        <taxon>Halobacteria</taxon>
        <taxon>Halobacteriales</taxon>
        <taxon>Natronoarchaeaceae</taxon>
    </lineage>
</organism>
<evidence type="ECO:0000313" key="2">
    <source>
        <dbReference type="Proteomes" id="UP001500420"/>
    </source>
</evidence>
<comment type="caution">
    <text evidence="1">The sequence shown here is derived from an EMBL/GenBank/DDBJ whole genome shotgun (WGS) entry which is preliminary data.</text>
</comment>
<dbReference type="AlphaFoldDB" id="A0AAV3TC12"/>
<accession>A0AAV3TC12</accession>
<gene>
    <name evidence="1" type="ORF">GCM10009020_28970</name>
</gene>
<keyword evidence="2" id="KW-1185">Reference proteome</keyword>
<reference evidence="1 2" key="1">
    <citation type="journal article" date="2019" name="Int. J. Syst. Evol. Microbiol.">
        <title>The Global Catalogue of Microorganisms (GCM) 10K type strain sequencing project: providing services to taxonomists for standard genome sequencing and annotation.</title>
        <authorList>
            <consortium name="The Broad Institute Genomics Platform"/>
            <consortium name="The Broad Institute Genome Sequencing Center for Infectious Disease"/>
            <person name="Wu L."/>
            <person name="Ma J."/>
        </authorList>
    </citation>
    <scope>NUCLEOTIDE SEQUENCE [LARGE SCALE GENOMIC DNA]</scope>
    <source>
        <strain evidence="1 2">JCM 16328</strain>
    </source>
</reference>